<dbReference type="Gene3D" id="2.60.130.10">
    <property type="entry name" value="Aromatic compound dioxygenase"/>
    <property type="match status" value="1"/>
</dbReference>
<organism evidence="5 6">
    <name type="scientific">Owenia fusiformis</name>
    <name type="common">Polychaete worm</name>
    <dbReference type="NCBI Taxonomy" id="6347"/>
    <lineage>
        <taxon>Eukaryota</taxon>
        <taxon>Metazoa</taxon>
        <taxon>Spiralia</taxon>
        <taxon>Lophotrochozoa</taxon>
        <taxon>Annelida</taxon>
        <taxon>Polychaeta</taxon>
        <taxon>Sedentaria</taxon>
        <taxon>Canalipalpata</taxon>
        <taxon>Sabellida</taxon>
        <taxon>Oweniida</taxon>
        <taxon>Oweniidae</taxon>
        <taxon>Owenia</taxon>
    </lineage>
</organism>
<keyword evidence="6" id="KW-1185">Reference proteome</keyword>
<evidence type="ECO:0000256" key="3">
    <source>
        <dbReference type="ARBA" id="ARBA00023002"/>
    </source>
</evidence>
<dbReference type="InterPro" id="IPR000627">
    <property type="entry name" value="Intradiol_dOase_C"/>
</dbReference>
<dbReference type="OrthoDB" id="45055at2759"/>
<sequence length="217" mass="24505">MKILVVLLFVVGVLNVHCASITISSKENDDFKVIKNHKDLTDAVSEHCEPTQEDLLGPFFKPDTAENNHICMRYKNYTILPKISIKGYVKNVDCDALSGAKIEIWQADEEGGYHNDNTCRGYILSDENGFYNFETIHPGRYVVNGQFRPAHIHIFTTKPGYHSLVTQIYFENDPYLGVSDACPPPYCHSNDPHRTISLETVGSTRQSEGFFDIVLDS</sequence>
<accession>A0A8J1UJW3</accession>
<dbReference type="GO" id="GO:0016702">
    <property type="term" value="F:oxidoreductase activity, acting on single donors with incorporation of molecular oxygen, incorporation of two atoms of oxygen"/>
    <property type="evidence" value="ECO:0007669"/>
    <property type="project" value="InterPro"/>
</dbReference>
<dbReference type="GO" id="GO:0008199">
    <property type="term" value="F:ferric iron binding"/>
    <property type="evidence" value="ECO:0007669"/>
    <property type="project" value="InterPro"/>
</dbReference>
<evidence type="ECO:0000313" key="6">
    <source>
        <dbReference type="Proteomes" id="UP000749559"/>
    </source>
</evidence>
<dbReference type="Proteomes" id="UP000749559">
    <property type="component" value="Unassembled WGS sequence"/>
</dbReference>
<dbReference type="PANTHER" id="PTHR33711:SF10">
    <property type="entry name" value="INTRADIOL RING-CLEAVAGE DIOXYGENASES DOMAIN-CONTAINING PROTEIN"/>
    <property type="match status" value="1"/>
</dbReference>
<gene>
    <name evidence="5" type="ORF">OFUS_LOCUS18091</name>
</gene>
<keyword evidence="2" id="KW-0223">Dioxygenase</keyword>
<dbReference type="SUPFAM" id="SSF49482">
    <property type="entry name" value="Aromatic compound dioxygenase"/>
    <property type="match status" value="1"/>
</dbReference>
<protein>
    <recommendedName>
        <fullName evidence="4">Intradiol ring-cleavage dioxygenases domain-containing protein</fullName>
    </recommendedName>
</protein>
<dbReference type="AlphaFoldDB" id="A0A8J1UJW3"/>
<keyword evidence="3" id="KW-0560">Oxidoreductase</keyword>
<feature type="domain" description="Intradiol ring-cleavage dioxygenases" evidence="4">
    <location>
        <begin position="57"/>
        <end position="179"/>
    </location>
</feature>
<dbReference type="InterPro" id="IPR015889">
    <property type="entry name" value="Intradiol_dOase_core"/>
</dbReference>
<evidence type="ECO:0000259" key="4">
    <source>
        <dbReference type="Pfam" id="PF00775"/>
    </source>
</evidence>
<reference evidence="5" key="1">
    <citation type="submission" date="2022-03" db="EMBL/GenBank/DDBJ databases">
        <authorList>
            <person name="Martin C."/>
        </authorList>
    </citation>
    <scope>NUCLEOTIDE SEQUENCE</scope>
</reference>
<proteinExistence type="inferred from homology"/>
<dbReference type="EMBL" id="CAIIXF020000008">
    <property type="protein sequence ID" value="CAH1793212.1"/>
    <property type="molecule type" value="Genomic_DNA"/>
</dbReference>
<evidence type="ECO:0000313" key="5">
    <source>
        <dbReference type="EMBL" id="CAH1793212.1"/>
    </source>
</evidence>
<evidence type="ECO:0000256" key="1">
    <source>
        <dbReference type="ARBA" id="ARBA00007825"/>
    </source>
</evidence>
<dbReference type="InterPro" id="IPR050770">
    <property type="entry name" value="Intradiol_RC_Dioxygenase"/>
</dbReference>
<comment type="caution">
    <text evidence="5">The sequence shown here is derived from an EMBL/GenBank/DDBJ whole genome shotgun (WGS) entry which is preliminary data.</text>
</comment>
<comment type="similarity">
    <text evidence="1">Belongs to the intradiol ring-cleavage dioxygenase family.</text>
</comment>
<evidence type="ECO:0000256" key="2">
    <source>
        <dbReference type="ARBA" id="ARBA00022964"/>
    </source>
</evidence>
<dbReference type="Pfam" id="PF00775">
    <property type="entry name" value="Dioxygenase_C"/>
    <property type="match status" value="1"/>
</dbReference>
<dbReference type="PANTHER" id="PTHR33711">
    <property type="entry name" value="DIOXYGENASE, PUTATIVE (AFU_ORTHOLOGUE AFUA_2G02910)-RELATED"/>
    <property type="match status" value="1"/>
</dbReference>
<name>A0A8J1UJW3_OWEFU</name>